<dbReference type="InterPro" id="IPR013780">
    <property type="entry name" value="Glyco_hydro_b"/>
</dbReference>
<gene>
    <name evidence="2" type="ORF">LPMP_205410</name>
</gene>
<evidence type="ECO:0000313" key="2">
    <source>
        <dbReference type="EMBL" id="AIN98032.1"/>
    </source>
</evidence>
<sequence>MGCFNSTDSVPLQDPTRGYMYTNPKAKGTKEALFGGLLYRIIDEQEGSWAFYNNSKDYEFHIKYLFGADSHVNALSDTAVTVQDDGILAEVSVYPLETKDFVRGMIDGYESKLEALPLSEEYFAQHPELDEAAYYRRLEAPKSNQF</sequence>
<dbReference type="PANTHER" id="PTHR47047:SF6">
    <property type="entry name" value="PROTEIN, PUTATIVE CALPAIN-LIKE CYSTEINE PEPTIDASE, CLAN CA, FAMILY C2-RELATED"/>
    <property type="match status" value="1"/>
</dbReference>
<dbReference type="GeneID" id="22574753"/>
<evidence type="ECO:0000313" key="3">
    <source>
        <dbReference type="Proteomes" id="UP000063063"/>
    </source>
</evidence>
<dbReference type="AlphaFoldDB" id="A0A088RPK6"/>
<dbReference type="Proteomes" id="UP000063063">
    <property type="component" value="Chromosome 20"/>
</dbReference>
<dbReference type="RefSeq" id="XP_010698739.1">
    <property type="nucleotide sequence ID" value="XM_010700437.1"/>
</dbReference>
<dbReference type="KEGG" id="lpan:LPMP_205410"/>
<dbReference type="VEuPathDB" id="TriTrypDB:LPMP_205410"/>
<dbReference type="VEuPathDB" id="TriTrypDB:LPAL13_200061000"/>
<dbReference type="eggNOG" id="ENOG502S6FS">
    <property type="taxonomic scope" value="Eukaryota"/>
</dbReference>
<dbReference type="SUPFAM" id="SSF101601">
    <property type="entry name" value="Smp-1-like"/>
    <property type="match status" value="1"/>
</dbReference>
<organism evidence="2 3">
    <name type="scientific">Leishmania panamensis</name>
    <dbReference type="NCBI Taxonomy" id="5679"/>
    <lineage>
        <taxon>Eukaryota</taxon>
        <taxon>Discoba</taxon>
        <taxon>Euglenozoa</taxon>
        <taxon>Kinetoplastea</taxon>
        <taxon>Metakinetoplastina</taxon>
        <taxon>Trypanosomatida</taxon>
        <taxon>Trypanosomatidae</taxon>
        <taxon>Leishmaniinae</taxon>
        <taxon>Leishmania</taxon>
        <taxon>Leishmania guyanensis species complex</taxon>
    </lineage>
</organism>
<feature type="domain" description="DUF1935" evidence="1">
    <location>
        <begin position="19"/>
        <end position="118"/>
    </location>
</feature>
<keyword evidence="3" id="KW-1185">Reference proteome</keyword>
<dbReference type="Pfam" id="PF09149">
    <property type="entry name" value="DUF1935"/>
    <property type="match status" value="1"/>
</dbReference>
<proteinExistence type="predicted"/>
<dbReference type="InterPro" id="IPR015232">
    <property type="entry name" value="DUF1935"/>
</dbReference>
<dbReference type="InterPro" id="IPR036310">
    <property type="entry name" value="Smp-1-like_sf"/>
</dbReference>
<name>A0A088RPK6_LEIPA</name>
<dbReference type="OrthoDB" id="256032at2759"/>
<protein>
    <submittedName>
        <fullName evidence="2">Calpain-like cysteine peptidase, putative</fullName>
    </submittedName>
</protein>
<dbReference type="Gene3D" id="2.60.40.1180">
    <property type="entry name" value="Golgi alpha-mannosidase II"/>
    <property type="match status" value="1"/>
</dbReference>
<dbReference type="EMBL" id="CP009389">
    <property type="protein sequence ID" value="AIN98032.1"/>
    <property type="molecule type" value="Genomic_DNA"/>
</dbReference>
<dbReference type="PANTHER" id="PTHR47047">
    <property type="entry name" value="PUTATIVE-RELATED-RELATED"/>
    <property type="match status" value="1"/>
</dbReference>
<evidence type="ECO:0000259" key="1">
    <source>
        <dbReference type="Pfam" id="PF09149"/>
    </source>
</evidence>
<accession>A0A088RPK6</accession>
<reference evidence="2 3" key="1">
    <citation type="journal article" date="2015" name="Sci. Rep.">
        <title>The genome of Leishmania panamensis: insights into genomics of the L. (Viannia) subgenus.</title>
        <authorList>
            <person name="Llanes A."/>
            <person name="Restrepo C.M."/>
            <person name="Vecchio G.D."/>
            <person name="Anguizola F.J."/>
            <person name="Lleonart R."/>
        </authorList>
    </citation>
    <scope>NUCLEOTIDE SEQUENCE [LARGE SCALE GENOMIC DNA]</scope>
    <source>
        <strain evidence="2 3">MHOM/PA/94/PSC-1</strain>
    </source>
</reference>